<feature type="compositionally biased region" description="Polar residues" evidence="1">
    <location>
        <begin position="539"/>
        <end position="556"/>
    </location>
</feature>
<keyword evidence="3" id="KW-1185">Reference proteome</keyword>
<feature type="region of interest" description="Disordered" evidence="1">
    <location>
        <begin position="1"/>
        <end position="38"/>
    </location>
</feature>
<sequence length="1018" mass="110356">MTKSPEIKSGSHNLPTSSDLQSAGLGIPTTLPLTSSESKIPNILGSWASSKSRSNAGSLGWSLESQSLDGGAAHGEGDNQESMKPSSLHESWKLVGTQSTLPERPLHQTTETGGENTFKGPLKRPVDISMPIAFRGMKAVIAVDISGSTEGKVIEQEIKAAQSICSNISEASVAQTTIIPWDHRIHTFRSVKDVERLGSKGGGTRPSALTSSIASVNALRKCSAWLLFTDGKIGDHEIRDFSRGLCTNGLHGTAGIVVLFGYKYQNPVDCNISVGISIFGMAPDCLFLFHDVSSGVVSILQSKGVFNALLPKGYGVLSLDEYTEWCELPTISYGDLSRIDIPPPRKLAPGDILLQSNRTVRLNDVYNNAVDATTANELLEVEDNLKTLLLTSEINGQNASVKRWIATQKMKSRDTLHSTRPDVNSAASTYISELLLLSTHTKDLNQKRSLQGKLMTAHKQNWLAFISDTDADRTRISRRAEVVHNALDRVTSNAVESNQGLWTTKMIAPISSGGPKKSRGRLPTISAMPSAPSPPANYQELTKTPYQSMPSSTSSPFRPVDPSCGDSLGHFSPDTDLLFIPGYRYNRGSNSTAVFKGECPLCGDTKAILALLVKEPATGLVVPGFQAPNSRTTLEFPLSIGTYPEAKVLSSFVCCDSCAYHLVKMKKSPHGESVIGAIPLILEALSGKYQQTTLATLDNALSKKFEKPTLEQVFLSILYCTLMDLKGDGKGIEQMALHWAASLLSSSISIPSTLNTAFNTGQLSTGEKVPLRQFLSDSLDAILKPGPTLLQYPLGGFVVMIQCMIDLGLDSSTVLLKNVVFQRILYHIVEKYHESLTVNGRETTIKGFHNLTWSHGLQSEPLETLEGASSDDTFDIISVPLLSVPISSLTDVHLLSVREGDLLRKLGPLFEHVKDKYSSALAMFLHILCREAWADSNPMEIFDGIRAKEAVRLVLEAPTCIGETKAKEFIRSICFGTLGVVKSEMLPRTADGGVAVHCKEAEPLDFDMLSEESYGGAW</sequence>
<dbReference type="Proteomes" id="UP000235786">
    <property type="component" value="Unassembled WGS sequence"/>
</dbReference>
<dbReference type="AlphaFoldDB" id="A0A2J6QZQ2"/>
<gene>
    <name evidence="2" type="ORF">L207DRAFT_519104</name>
</gene>
<reference evidence="2 3" key="1">
    <citation type="submission" date="2016-04" db="EMBL/GenBank/DDBJ databases">
        <title>A degradative enzymes factory behind the ericoid mycorrhizal symbiosis.</title>
        <authorList>
            <consortium name="DOE Joint Genome Institute"/>
            <person name="Martino E."/>
            <person name="Morin E."/>
            <person name="Grelet G."/>
            <person name="Kuo A."/>
            <person name="Kohler A."/>
            <person name="Daghino S."/>
            <person name="Barry K."/>
            <person name="Choi C."/>
            <person name="Cichocki N."/>
            <person name="Clum A."/>
            <person name="Copeland A."/>
            <person name="Hainaut M."/>
            <person name="Haridas S."/>
            <person name="Labutti K."/>
            <person name="Lindquist E."/>
            <person name="Lipzen A."/>
            <person name="Khouja H.-R."/>
            <person name="Murat C."/>
            <person name="Ohm R."/>
            <person name="Olson A."/>
            <person name="Spatafora J."/>
            <person name="Veneault-Fourrey C."/>
            <person name="Henrissat B."/>
            <person name="Grigoriev I."/>
            <person name="Martin F."/>
            <person name="Perotto S."/>
        </authorList>
    </citation>
    <scope>NUCLEOTIDE SEQUENCE [LARGE SCALE GENOMIC DNA]</scope>
    <source>
        <strain evidence="2 3">F</strain>
    </source>
</reference>
<feature type="region of interest" description="Disordered" evidence="1">
    <location>
        <begin position="507"/>
        <end position="559"/>
    </location>
</feature>
<dbReference type="EMBL" id="KZ613961">
    <property type="protein sequence ID" value="PMD31754.1"/>
    <property type="molecule type" value="Genomic_DNA"/>
</dbReference>
<evidence type="ECO:0000256" key="1">
    <source>
        <dbReference type="SAM" id="MobiDB-lite"/>
    </source>
</evidence>
<feature type="compositionally biased region" description="Polar residues" evidence="1">
    <location>
        <begin position="50"/>
        <end position="68"/>
    </location>
</feature>
<evidence type="ECO:0000313" key="3">
    <source>
        <dbReference type="Proteomes" id="UP000235786"/>
    </source>
</evidence>
<feature type="region of interest" description="Disordered" evidence="1">
    <location>
        <begin position="50"/>
        <end position="122"/>
    </location>
</feature>
<accession>A0A2J6QZQ2</accession>
<name>A0A2J6QZQ2_HYAVF</name>
<evidence type="ECO:0000313" key="2">
    <source>
        <dbReference type="EMBL" id="PMD31754.1"/>
    </source>
</evidence>
<proteinExistence type="predicted"/>
<feature type="compositionally biased region" description="Polar residues" evidence="1">
    <location>
        <begin position="80"/>
        <end position="89"/>
    </location>
</feature>
<feature type="compositionally biased region" description="Polar residues" evidence="1">
    <location>
        <begin position="96"/>
        <end position="115"/>
    </location>
</feature>
<feature type="compositionally biased region" description="Polar residues" evidence="1">
    <location>
        <begin position="10"/>
        <end position="21"/>
    </location>
</feature>
<organism evidence="2 3">
    <name type="scientific">Hyaloscypha variabilis (strain UAMH 11265 / GT02V1 / F)</name>
    <name type="common">Meliniomyces variabilis</name>
    <dbReference type="NCBI Taxonomy" id="1149755"/>
    <lineage>
        <taxon>Eukaryota</taxon>
        <taxon>Fungi</taxon>
        <taxon>Dikarya</taxon>
        <taxon>Ascomycota</taxon>
        <taxon>Pezizomycotina</taxon>
        <taxon>Leotiomycetes</taxon>
        <taxon>Helotiales</taxon>
        <taxon>Hyaloscyphaceae</taxon>
        <taxon>Hyaloscypha</taxon>
        <taxon>Hyaloscypha variabilis</taxon>
    </lineage>
</organism>
<protein>
    <submittedName>
        <fullName evidence="2">Uncharacterized protein</fullName>
    </submittedName>
</protein>
<dbReference type="OrthoDB" id="3554680at2759"/>